<feature type="signal peptide" evidence="1">
    <location>
        <begin position="1"/>
        <end position="19"/>
    </location>
</feature>
<feature type="chain" id="PRO_5035421135" description="Chitin-binding type-2 domain-containing protein" evidence="1">
    <location>
        <begin position="20"/>
        <end position="160"/>
    </location>
</feature>
<dbReference type="EMBL" id="KZ308583">
    <property type="protein sequence ID" value="KAG8231924.1"/>
    <property type="molecule type" value="Genomic_DNA"/>
</dbReference>
<organism evidence="3 4">
    <name type="scientific">Ladona fulva</name>
    <name type="common">Scarce chaser dragonfly</name>
    <name type="synonym">Libellula fulva</name>
    <dbReference type="NCBI Taxonomy" id="123851"/>
    <lineage>
        <taxon>Eukaryota</taxon>
        <taxon>Metazoa</taxon>
        <taxon>Ecdysozoa</taxon>
        <taxon>Arthropoda</taxon>
        <taxon>Hexapoda</taxon>
        <taxon>Insecta</taxon>
        <taxon>Pterygota</taxon>
        <taxon>Palaeoptera</taxon>
        <taxon>Odonata</taxon>
        <taxon>Epiprocta</taxon>
        <taxon>Anisoptera</taxon>
        <taxon>Libelluloidea</taxon>
        <taxon>Libellulidae</taxon>
        <taxon>Ladona</taxon>
    </lineage>
</organism>
<gene>
    <name evidence="3" type="ORF">J437_LFUL011393</name>
</gene>
<dbReference type="SMART" id="SM00494">
    <property type="entry name" value="ChtBD2"/>
    <property type="match status" value="2"/>
</dbReference>
<name>A0A8K0KB58_LADFU</name>
<dbReference type="OrthoDB" id="6020543at2759"/>
<reference evidence="3" key="2">
    <citation type="submission" date="2017-10" db="EMBL/GenBank/DDBJ databases">
        <title>Ladona fulva Genome sequencing and assembly.</title>
        <authorList>
            <person name="Murali S."/>
            <person name="Richards S."/>
            <person name="Bandaranaike D."/>
            <person name="Bellair M."/>
            <person name="Blankenburg K."/>
            <person name="Chao H."/>
            <person name="Dinh H."/>
            <person name="Doddapaneni H."/>
            <person name="Dugan-Rocha S."/>
            <person name="Elkadiri S."/>
            <person name="Gnanaolivu R."/>
            <person name="Hernandez B."/>
            <person name="Skinner E."/>
            <person name="Javaid M."/>
            <person name="Lee S."/>
            <person name="Li M."/>
            <person name="Ming W."/>
            <person name="Munidasa M."/>
            <person name="Muniz J."/>
            <person name="Nguyen L."/>
            <person name="Hughes D."/>
            <person name="Osuji N."/>
            <person name="Pu L.-L."/>
            <person name="Puazo M."/>
            <person name="Qu C."/>
            <person name="Quiroz J."/>
            <person name="Raj R."/>
            <person name="Weissenberger G."/>
            <person name="Xin Y."/>
            <person name="Zou X."/>
            <person name="Han Y."/>
            <person name="Worley K."/>
            <person name="Muzny D."/>
            <person name="Gibbs R."/>
        </authorList>
    </citation>
    <scope>NUCLEOTIDE SEQUENCE</scope>
    <source>
        <strain evidence="3">Sampled in the wild</strain>
    </source>
</reference>
<dbReference type="SUPFAM" id="SSF57625">
    <property type="entry name" value="Invertebrate chitin-binding proteins"/>
    <property type="match status" value="2"/>
</dbReference>
<evidence type="ECO:0000256" key="1">
    <source>
        <dbReference type="SAM" id="SignalP"/>
    </source>
</evidence>
<dbReference type="InterPro" id="IPR036508">
    <property type="entry name" value="Chitin-bd_dom_sf"/>
</dbReference>
<dbReference type="GO" id="GO:0008061">
    <property type="term" value="F:chitin binding"/>
    <property type="evidence" value="ECO:0007669"/>
    <property type="project" value="InterPro"/>
</dbReference>
<evidence type="ECO:0000313" key="4">
    <source>
        <dbReference type="Proteomes" id="UP000792457"/>
    </source>
</evidence>
<keyword evidence="1" id="KW-0732">Signal</keyword>
<comment type="caution">
    <text evidence="3">The sequence shown here is derived from an EMBL/GenBank/DDBJ whole genome shotgun (WGS) entry which is preliminary data.</text>
</comment>
<evidence type="ECO:0000313" key="3">
    <source>
        <dbReference type="EMBL" id="KAG8231924.1"/>
    </source>
</evidence>
<feature type="domain" description="Chitin-binding type-2" evidence="2">
    <location>
        <begin position="96"/>
        <end position="154"/>
    </location>
</feature>
<reference evidence="3" key="1">
    <citation type="submission" date="2013-04" db="EMBL/GenBank/DDBJ databases">
        <authorList>
            <person name="Qu J."/>
            <person name="Murali S.C."/>
            <person name="Bandaranaike D."/>
            <person name="Bellair M."/>
            <person name="Blankenburg K."/>
            <person name="Chao H."/>
            <person name="Dinh H."/>
            <person name="Doddapaneni H."/>
            <person name="Downs B."/>
            <person name="Dugan-Rocha S."/>
            <person name="Elkadiri S."/>
            <person name="Gnanaolivu R.D."/>
            <person name="Hernandez B."/>
            <person name="Javaid M."/>
            <person name="Jayaseelan J.C."/>
            <person name="Lee S."/>
            <person name="Li M."/>
            <person name="Ming W."/>
            <person name="Munidasa M."/>
            <person name="Muniz J."/>
            <person name="Nguyen L."/>
            <person name="Ongeri F."/>
            <person name="Osuji N."/>
            <person name="Pu L.-L."/>
            <person name="Puazo M."/>
            <person name="Qu C."/>
            <person name="Quiroz J."/>
            <person name="Raj R."/>
            <person name="Weissenberger G."/>
            <person name="Xin Y."/>
            <person name="Zou X."/>
            <person name="Han Y."/>
            <person name="Richards S."/>
            <person name="Worley K."/>
            <person name="Muzny D."/>
            <person name="Gibbs R."/>
        </authorList>
    </citation>
    <scope>NUCLEOTIDE SEQUENCE</scope>
    <source>
        <strain evidence="3">Sampled in the wild</strain>
    </source>
</reference>
<accession>A0A8K0KB58</accession>
<dbReference type="Pfam" id="PF01607">
    <property type="entry name" value="CBM_14"/>
    <property type="match status" value="2"/>
</dbReference>
<dbReference type="PROSITE" id="PS50940">
    <property type="entry name" value="CHIT_BIND_II"/>
    <property type="match status" value="2"/>
</dbReference>
<dbReference type="Gene3D" id="2.170.140.10">
    <property type="entry name" value="Chitin binding domain"/>
    <property type="match status" value="2"/>
</dbReference>
<feature type="domain" description="Chitin-binding type-2" evidence="2">
    <location>
        <begin position="31"/>
        <end position="86"/>
    </location>
</feature>
<dbReference type="Proteomes" id="UP000792457">
    <property type="component" value="Unassembled WGS sequence"/>
</dbReference>
<evidence type="ECO:0000259" key="2">
    <source>
        <dbReference type="PROSITE" id="PS50940"/>
    </source>
</evidence>
<dbReference type="GO" id="GO:0005576">
    <property type="term" value="C:extracellular region"/>
    <property type="evidence" value="ECO:0007669"/>
    <property type="project" value="InterPro"/>
</dbReference>
<keyword evidence="4" id="KW-1185">Reference proteome</keyword>
<sequence length="160" mass="18370">MNISFAILIALCGVCRVYSETLLDPRDSEEWPRCELGGTYNLPHSTYCDRFFICSNGNVYLSQCDDGLAYIPYKGCALLHTVDCSTRPDLQTPKGSGNCPRLNGLYKDYNRCGQFFRCTNGTAFLEECDPQFVFDDFQKICRNPTEEERRQCFPETYDKK</sequence>
<proteinExistence type="predicted"/>
<dbReference type="InterPro" id="IPR002557">
    <property type="entry name" value="Chitin-bd_dom"/>
</dbReference>
<dbReference type="AlphaFoldDB" id="A0A8K0KB58"/>
<protein>
    <recommendedName>
        <fullName evidence="2">Chitin-binding type-2 domain-containing protein</fullName>
    </recommendedName>
</protein>